<keyword evidence="2" id="KW-0472">Membrane</keyword>
<keyword evidence="2" id="KW-1133">Transmembrane helix</keyword>
<accession>A0ABV1ADH6</accession>
<keyword evidence="3" id="KW-0732">Signal</keyword>
<evidence type="ECO:0000256" key="2">
    <source>
        <dbReference type="SAM" id="Phobius"/>
    </source>
</evidence>
<feature type="transmembrane region" description="Helical" evidence="2">
    <location>
        <begin position="27"/>
        <end position="57"/>
    </location>
</feature>
<feature type="coiled-coil region" evidence="1">
    <location>
        <begin position="61"/>
        <end position="141"/>
    </location>
</feature>
<evidence type="ECO:0000256" key="3">
    <source>
        <dbReference type="SAM" id="SignalP"/>
    </source>
</evidence>
<protein>
    <submittedName>
        <fullName evidence="4">Uncharacterized protein</fullName>
    </submittedName>
</protein>
<dbReference type="EMBL" id="JAHRIP010088471">
    <property type="protein sequence ID" value="MEQ2316296.1"/>
    <property type="molecule type" value="Genomic_DNA"/>
</dbReference>
<evidence type="ECO:0000313" key="4">
    <source>
        <dbReference type="EMBL" id="MEQ2316296.1"/>
    </source>
</evidence>
<comment type="caution">
    <text evidence="4">The sequence shown here is derived from an EMBL/GenBank/DDBJ whole genome shotgun (WGS) entry which is preliminary data.</text>
</comment>
<evidence type="ECO:0000256" key="1">
    <source>
        <dbReference type="SAM" id="Coils"/>
    </source>
</evidence>
<name>A0ABV1ADH6_9TELE</name>
<reference evidence="4 5" key="1">
    <citation type="submission" date="2021-06" db="EMBL/GenBank/DDBJ databases">
        <authorList>
            <person name="Palmer J.M."/>
        </authorList>
    </citation>
    <scope>NUCLEOTIDE SEQUENCE [LARGE SCALE GENOMIC DNA]</scope>
    <source>
        <strain evidence="4 5">AS_MEX2019</strain>
        <tissue evidence="4">Muscle</tissue>
    </source>
</reference>
<keyword evidence="5" id="KW-1185">Reference proteome</keyword>
<sequence length="159" mass="18301">MINLFSLCCCLFTFTSSFFNGSSFLCVLSSVSLCCFLVFFSISPFSPYSLFILVCFLSPSSSCVQRENRRLQEANMRLEQENDDLAHELVSSKIALRKDLDNAEEKADALNKELLLTKQKLIDSEDEKRRLEEESAQVREKLQGFSFLNLFKETCKEFK</sequence>
<keyword evidence="1" id="KW-0175">Coiled coil</keyword>
<dbReference type="PANTHER" id="PTHR47728">
    <property type="entry name" value="RAB GTPASE-ACTIVATING PROTEIN 1-LIKE"/>
    <property type="match status" value="1"/>
</dbReference>
<gene>
    <name evidence="4" type="ORF">AMECASPLE_031172</name>
</gene>
<proteinExistence type="predicted"/>
<feature type="signal peptide" evidence="3">
    <location>
        <begin position="1"/>
        <end position="17"/>
    </location>
</feature>
<feature type="chain" id="PRO_5046356815" evidence="3">
    <location>
        <begin position="18"/>
        <end position="159"/>
    </location>
</feature>
<organism evidence="4 5">
    <name type="scientific">Ameca splendens</name>
    <dbReference type="NCBI Taxonomy" id="208324"/>
    <lineage>
        <taxon>Eukaryota</taxon>
        <taxon>Metazoa</taxon>
        <taxon>Chordata</taxon>
        <taxon>Craniata</taxon>
        <taxon>Vertebrata</taxon>
        <taxon>Euteleostomi</taxon>
        <taxon>Actinopterygii</taxon>
        <taxon>Neopterygii</taxon>
        <taxon>Teleostei</taxon>
        <taxon>Neoteleostei</taxon>
        <taxon>Acanthomorphata</taxon>
        <taxon>Ovalentaria</taxon>
        <taxon>Atherinomorphae</taxon>
        <taxon>Cyprinodontiformes</taxon>
        <taxon>Goodeidae</taxon>
        <taxon>Ameca</taxon>
    </lineage>
</organism>
<evidence type="ECO:0000313" key="5">
    <source>
        <dbReference type="Proteomes" id="UP001469553"/>
    </source>
</evidence>
<dbReference type="PANTHER" id="PTHR47728:SF1">
    <property type="entry name" value="RAB GTPASE ACTIVATING PROTEIN 1 LIKE"/>
    <property type="match status" value="1"/>
</dbReference>
<dbReference type="Proteomes" id="UP001469553">
    <property type="component" value="Unassembled WGS sequence"/>
</dbReference>
<keyword evidence="2" id="KW-0812">Transmembrane</keyword>